<evidence type="ECO:0000259" key="1">
    <source>
        <dbReference type="Pfam" id="PF00534"/>
    </source>
</evidence>
<dbReference type="InterPro" id="IPR028098">
    <property type="entry name" value="Glyco_trans_4-like_N"/>
</dbReference>
<accession>A0A494X6Q1</accession>
<keyword evidence="4" id="KW-1185">Reference proteome</keyword>
<sequence length="431" mass="46443">MTDAARGSRILFVDQSGELGGAELALLPLAIRHREHGAVVLLQDGPFRERLEAAGVTVHLLVDAGVSRVRKTGGLSALLRAALPVYRQVRALARLARDYDVMFVNTQKAFVLGTLTRAIVRRPVVWFLHDIMSAAHFGALQRYVVRGLARFADATLVNSQAVAQALADLTGRRDRAVDVVYNGIDPSQFDAALHTQHRAIRAALGVPTDAWCIGLFSRLAQWKGQHVLIDAVAQMLVDEHDALERRHVGGARERGAPAARSTRHVEVHVVFVGAPLFGEDAYAARLREQVARLGLEPRIHFAGFQHDVAAWMAAMDVVVHTSTAPEPFGRVVVEGMLAGKPVVAARAGGVMEIVEHGKTGLLTEPGDARALASALGALRRDPAYAAELAEAGRETARRQFTEAAFVERVDAALARVADRIGTGHQAVPGQV</sequence>
<comment type="caution">
    <text evidence="3">The sequence shown here is derived from an EMBL/GenBank/DDBJ whole genome shotgun (WGS) entry which is preliminary data.</text>
</comment>
<gene>
    <name evidence="3" type="ORF">D7S86_26050</name>
</gene>
<dbReference type="Proteomes" id="UP000270342">
    <property type="component" value="Unassembled WGS sequence"/>
</dbReference>
<organism evidence="3 4">
    <name type="scientific">Pararobbsia silviterrae</name>
    <dbReference type="NCBI Taxonomy" id="1792498"/>
    <lineage>
        <taxon>Bacteria</taxon>
        <taxon>Pseudomonadati</taxon>
        <taxon>Pseudomonadota</taxon>
        <taxon>Betaproteobacteria</taxon>
        <taxon>Burkholderiales</taxon>
        <taxon>Burkholderiaceae</taxon>
        <taxon>Pararobbsia</taxon>
    </lineage>
</organism>
<evidence type="ECO:0000259" key="2">
    <source>
        <dbReference type="Pfam" id="PF13439"/>
    </source>
</evidence>
<dbReference type="RefSeq" id="WP_121090888.1">
    <property type="nucleotide sequence ID" value="NZ_RBZU01000017.1"/>
</dbReference>
<dbReference type="SUPFAM" id="SSF53756">
    <property type="entry name" value="UDP-Glycosyltransferase/glycogen phosphorylase"/>
    <property type="match status" value="1"/>
</dbReference>
<dbReference type="OrthoDB" id="9801609at2"/>
<proteinExistence type="predicted"/>
<dbReference type="PANTHER" id="PTHR12526:SF627">
    <property type="entry name" value="D-RHAMNOSYLTRANSFERASE WBPZ"/>
    <property type="match status" value="1"/>
</dbReference>
<name>A0A494X6Q1_9BURK</name>
<dbReference type="CDD" id="cd03811">
    <property type="entry name" value="GT4_GT28_WabH-like"/>
    <property type="match status" value="1"/>
</dbReference>
<dbReference type="GO" id="GO:0016757">
    <property type="term" value="F:glycosyltransferase activity"/>
    <property type="evidence" value="ECO:0007669"/>
    <property type="project" value="InterPro"/>
</dbReference>
<dbReference type="EMBL" id="RBZU01000017">
    <property type="protein sequence ID" value="RKP45311.1"/>
    <property type="molecule type" value="Genomic_DNA"/>
</dbReference>
<dbReference type="Pfam" id="PF13439">
    <property type="entry name" value="Glyco_transf_4"/>
    <property type="match status" value="1"/>
</dbReference>
<keyword evidence="3" id="KW-0808">Transferase</keyword>
<reference evidence="3 4" key="1">
    <citation type="submission" date="2018-10" db="EMBL/GenBank/DDBJ databases">
        <title>Robbsia sp. DHC34, isolated from soil.</title>
        <authorList>
            <person name="Gao Z.-H."/>
            <person name="Qiu L.-H."/>
        </authorList>
    </citation>
    <scope>NUCLEOTIDE SEQUENCE [LARGE SCALE GENOMIC DNA]</scope>
    <source>
        <strain evidence="3 4">DHC34</strain>
    </source>
</reference>
<dbReference type="Pfam" id="PF00534">
    <property type="entry name" value="Glycos_transf_1"/>
    <property type="match status" value="1"/>
</dbReference>
<protein>
    <submittedName>
        <fullName evidence="3">Glycosyltransferase family 1 protein</fullName>
    </submittedName>
</protein>
<dbReference type="Gene3D" id="3.40.50.2000">
    <property type="entry name" value="Glycogen Phosphorylase B"/>
    <property type="match status" value="2"/>
</dbReference>
<feature type="domain" description="Glycosyl transferase family 1" evidence="1">
    <location>
        <begin position="199"/>
        <end position="394"/>
    </location>
</feature>
<dbReference type="AlphaFoldDB" id="A0A494X6Q1"/>
<dbReference type="InterPro" id="IPR001296">
    <property type="entry name" value="Glyco_trans_1"/>
</dbReference>
<evidence type="ECO:0000313" key="3">
    <source>
        <dbReference type="EMBL" id="RKP45311.1"/>
    </source>
</evidence>
<feature type="domain" description="Glycosyltransferase subfamily 4-like N-terminal" evidence="2">
    <location>
        <begin position="49"/>
        <end position="187"/>
    </location>
</feature>
<dbReference type="PANTHER" id="PTHR12526">
    <property type="entry name" value="GLYCOSYLTRANSFERASE"/>
    <property type="match status" value="1"/>
</dbReference>
<evidence type="ECO:0000313" key="4">
    <source>
        <dbReference type="Proteomes" id="UP000270342"/>
    </source>
</evidence>